<sequence>MTRSPREVAVIKALVTNPHLGISEKESYFDVHFLNARNEVNRVEKQLGLEFNRVSETSKWGNPYTRYTVKDAEQIKKLVEYHNHKVRTGKARGSTRKIYENVEEISDQQLSNILKLWGK</sequence>
<gene>
    <name evidence="1" type="ordered locus">APP7_0811</name>
</gene>
<protein>
    <submittedName>
        <fullName evidence="1">Uncharacterized protein</fullName>
    </submittedName>
</protein>
<dbReference type="Proteomes" id="UP000001226">
    <property type="component" value="Chromosome"/>
</dbReference>
<dbReference type="EMBL" id="CP001091">
    <property type="protein sequence ID" value="ACE61463.1"/>
    <property type="molecule type" value="Genomic_DNA"/>
</dbReference>
<accession>B3GXK4</accession>
<dbReference type="RefSeq" id="WP_005617257.1">
    <property type="nucleotide sequence ID" value="NC_010939.1"/>
</dbReference>
<proteinExistence type="predicted"/>
<dbReference type="HOGENOM" id="CLU_2106640_0_0_6"/>
<name>B3GXK4_ACTP7</name>
<evidence type="ECO:0000313" key="2">
    <source>
        <dbReference type="Proteomes" id="UP000001226"/>
    </source>
</evidence>
<organism evidence="1 2">
    <name type="scientific">Actinobacillus pleuropneumoniae serotype 7 (strain AP76)</name>
    <dbReference type="NCBI Taxonomy" id="537457"/>
    <lineage>
        <taxon>Bacteria</taxon>
        <taxon>Pseudomonadati</taxon>
        <taxon>Pseudomonadota</taxon>
        <taxon>Gammaproteobacteria</taxon>
        <taxon>Pasteurellales</taxon>
        <taxon>Pasteurellaceae</taxon>
        <taxon>Actinobacillus</taxon>
    </lineage>
</organism>
<dbReference type="AlphaFoldDB" id="B3GXK4"/>
<dbReference type="KEGG" id="apa:APP7_0811"/>
<reference evidence="2" key="1">
    <citation type="submission" date="2008-06" db="EMBL/GenBank/DDBJ databases">
        <title>Genome and proteome analysis of A. pleuropneumoniae serotype 7.</title>
        <authorList>
            <person name="Linke B."/>
            <person name="Buettner F."/>
            <person name="Martinez-Arias R."/>
            <person name="Goesmann A."/>
            <person name="Baltes N."/>
            <person name="Tegetmeyer H."/>
            <person name="Singh M."/>
            <person name="Gerlach G.F."/>
        </authorList>
    </citation>
    <scope>NUCLEOTIDE SEQUENCE [LARGE SCALE GENOMIC DNA]</scope>
    <source>
        <strain evidence="2">AP76</strain>
    </source>
</reference>
<evidence type="ECO:0000313" key="1">
    <source>
        <dbReference type="EMBL" id="ACE61463.1"/>
    </source>
</evidence>